<organism evidence="1 2">
    <name type="scientific">Flaviramulus basaltis</name>
    <dbReference type="NCBI Taxonomy" id="369401"/>
    <lineage>
        <taxon>Bacteria</taxon>
        <taxon>Pseudomonadati</taxon>
        <taxon>Bacteroidota</taxon>
        <taxon>Flavobacteriia</taxon>
        <taxon>Flavobacteriales</taxon>
        <taxon>Flavobacteriaceae</taxon>
        <taxon>Flaviramulus</taxon>
    </lineage>
</organism>
<keyword evidence="2" id="KW-1185">Reference proteome</keyword>
<dbReference type="RefSeq" id="WP_072403680.1">
    <property type="nucleotide sequence ID" value="NZ_FPKV01000006.1"/>
</dbReference>
<accession>A0A1K2IRF9</accession>
<evidence type="ECO:0000313" key="2">
    <source>
        <dbReference type="Proteomes" id="UP000182544"/>
    </source>
</evidence>
<dbReference type="OrthoDB" id="9815006at2"/>
<reference evidence="1 2" key="1">
    <citation type="submission" date="2016-10" db="EMBL/GenBank/DDBJ databases">
        <authorList>
            <person name="de Groot N.N."/>
        </authorList>
    </citation>
    <scope>NUCLEOTIDE SEQUENCE [LARGE SCALE GENOMIC DNA]</scope>
    <source>
        <strain evidence="1 2">DSM 18180</strain>
    </source>
</reference>
<evidence type="ECO:0000313" key="1">
    <source>
        <dbReference type="EMBL" id="SFZ95025.1"/>
    </source>
</evidence>
<name>A0A1K2IRF9_9FLAO</name>
<proteinExistence type="predicted"/>
<protein>
    <submittedName>
        <fullName evidence="1">Uncharacterized protein</fullName>
    </submittedName>
</protein>
<dbReference type="AlphaFoldDB" id="A0A1K2IRF9"/>
<gene>
    <name evidence="1" type="ORF">SAMN05428642_10641</name>
</gene>
<dbReference type="Proteomes" id="UP000182544">
    <property type="component" value="Unassembled WGS sequence"/>
</dbReference>
<sequence>MKDAIEKDNFLGRAPRGYDHFVPRVTDPLKVQAKQEIKLNKDDILLKKAFKLKIYKNYTDK</sequence>
<dbReference type="EMBL" id="FPKV01000006">
    <property type="protein sequence ID" value="SFZ95025.1"/>
    <property type="molecule type" value="Genomic_DNA"/>
</dbReference>
<dbReference type="STRING" id="369401.SAMN05428642_10641"/>